<comment type="caution">
    <text evidence="2">The sequence shown here is derived from an EMBL/GenBank/DDBJ whole genome shotgun (WGS) entry which is preliminary data.</text>
</comment>
<reference evidence="2 3" key="1">
    <citation type="journal article" date="2017" name="ISME J.">
        <title>Potential for microbial H2 and metal transformations associated with novel bacteria and archaea in deep terrestrial subsurface sediments.</title>
        <authorList>
            <person name="Hernsdorf A.W."/>
            <person name="Amano Y."/>
            <person name="Miyakawa K."/>
            <person name="Ise K."/>
            <person name="Suzuki Y."/>
            <person name="Anantharaman K."/>
            <person name="Probst A."/>
            <person name="Burstein D."/>
            <person name="Thomas B.C."/>
            <person name="Banfield J.F."/>
        </authorList>
    </citation>
    <scope>NUCLEOTIDE SEQUENCE [LARGE SCALE GENOMIC DNA]</scope>
    <source>
        <strain evidence="2">HGW-Falkowbacteria-1</strain>
    </source>
</reference>
<keyword evidence="1" id="KW-0812">Transmembrane</keyword>
<feature type="transmembrane region" description="Helical" evidence="1">
    <location>
        <begin position="12"/>
        <end position="30"/>
    </location>
</feature>
<sequence>MKDIKVKKLKLFLNIVLLIFVFIFLFLYIVPFGKITYKKDFKSRFSNVFLAKGAIYKLGPADRIYDKNKIIAEPSYFYLRTSRNFDLAKLKIKYKISEASLAINSLINIQAGVLLDKESWNYRLYPVYNSALNFALENWSCKEYNNVTFLQKEEKFENLSDFLNSKDFSSLATYNYYLSNNYLIDNYNKKEGYSFSFPSLLGSHIFYAYLKDESLKIDFLFENIDQNNKNNLDIFVYSENNVIFSKSFDSSEFENKQGVNFSLDLPYLPEGVYKVEIRANDSFVIKSMKSYLEKISFLNKINLFNTSDGFYVFSNKSNFKIKALDAQCLNQVNINNQIFLLDKIYKQFSLDVPRQEVNFVQSNSCGLLIENNGLFSFDRNSLFNPSISSIESAGDLEELNFIIADYKAPQKEGDYYSSEIDVDLKNAWREDGEYRFIISAPFLNNLNNSEYLEIEKIEIELFGKSLKTKLLDYFVNKK</sequence>
<organism evidence="2 3">
    <name type="scientific">Candidatus Falkowbacteria bacterium HGW-Falkowbacteria-1</name>
    <dbReference type="NCBI Taxonomy" id="2013768"/>
    <lineage>
        <taxon>Bacteria</taxon>
        <taxon>Candidatus Falkowiibacteriota</taxon>
    </lineage>
</organism>
<evidence type="ECO:0000313" key="2">
    <source>
        <dbReference type="EMBL" id="PKM91108.1"/>
    </source>
</evidence>
<dbReference type="AlphaFoldDB" id="A0A2N2E8S4"/>
<proteinExistence type="predicted"/>
<evidence type="ECO:0000313" key="3">
    <source>
        <dbReference type="Proteomes" id="UP000233517"/>
    </source>
</evidence>
<keyword evidence="1" id="KW-1133">Transmembrane helix</keyword>
<dbReference type="Proteomes" id="UP000233517">
    <property type="component" value="Unassembled WGS sequence"/>
</dbReference>
<evidence type="ECO:0000256" key="1">
    <source>
        <dbReference type="SAM" id="Phobius"/>
    </source>
</evidence>
<accession>A0A2N2E8S4</accession>
<gene>
    <name evidence="2" type="ORF">CVU82_03575</name>
</gene>
<name>A0A2N2E8S4_9BACT</name>
<protein>
    <submittedName>
        <fullName evidence="2">Uncharacterized protein</fullName>
    </submittedName>
</protein>
<dbReference type="EMBL" id="PHAI01000003">
    <property type="protein sequence ID" value="PKM91108.1"/>
    <property type="molecule type" value="Genomic_DNA"/>
</dbReference>
<keyword evidence="1" id="KW-0472">Membrane</keyword>